<gene>
    <name evidence="2" type="ORF">SAMN04488242_2308</name>
</gene>
<protein>
    <submittedName>
        <fullName evidence="2">Uncharacterized protein</fullName>
    </submittedName>
</protein>
<evidence type="ECO:0000256" key="1">
    <source>
        <dbReference type="SAM" id="SignalP"/>
    </source>
</evidence>
<dbReference type="AlphaFoldDB" id="A0A1G9LSS3"/>
<dbReference type="EMBL" id="FNGP01000004">
    <property type="protein sequence ID" value="SDL65040.1"/>
    <property type="molecule type" value="Genomic_DNA"/>
</dbReference>
<dbReference type="Proteomes" id="UP000199475">
    <property type="component" value="Unassembled WGS sequence"/>
</dbReference>
<dbReference type="RefSeq" id="WP_093252297.1">
    <property type="nucleotide sequence ID" value="NZ_FNGP01000004.1"/>
</dbReference>
<reference evidence="2 3" key="1">
    <citation type="submission" date="2016-10" db="EMBL/GenBank/DDBJ databases">
        <authorList>
            <person name="de Groot N.N."/>
        </authorList>
    </citation>
    <scope>NUCLEOTIDE SEQUENCE [LARGE SCALE GENOMIC DNA]</scope>
    <source>
        <strain evidence="2 3">CGMCC 1.9159</strain>
    </source>
</reference>
<evidence type="ECO:0000313" key="3">
    <source>
        <dbReference type="Proteomes" id="UP000199475"/>
    </source>
</evidence>
<dbReference type="PROSITE" id="PS51257">
    <property type="entry name" value="PROKAR_LIPOPROTEIN"/>
    <property type="match status" value="1"/>
</dbReference>
<dbReference type="OrthoDB" id="3525736at2"/>
<dbReference type="STRING" id="686624.SAMN04488242_2308"/>
<name>A0A1G9LSS3_9ACTN</name>
<keyword evidence="1" id="KW-0732">Signal</keyword>
<organism evidence="2 3">
    <name type="scientific">Tessaracoccus oleiagri</name>
    <dbReference type="NCBI Taxonomy" id="686624"/>
    <lineage>
        <taxon>Bacteria</taxon>
        <taxon>Bacillati</taxon>
        <taxon>Actinomycetota</taxon>
        <taxon>Actinomycetes</taxon>
        <taxon>Propionibacteriales</taxon>
        <taxon>Propionibacteriaceae</taxon>
        <taxon>Tessaracoccus</taxon>
    </lineage>
</organism>
<sequence>MRSGFIAVLATALFTLSGCATPAAEVFYNASYPAFESVSELKEAADLVIEGEIISSAVRELDIASEPTGAAADDPELSPNGSERDTRSVMVFTVHEVQVQRVLKGSSIESERVQVKELGGTLGKTAYLTEGGVLLREGESYVMFLETYESTPASLLNPVQAAYQNVHGKWTSMAGNSLAVEDVAELS</sequence>
<feature type="signal peptide" evidence="1">
    <location>
        <begin position="1"/>
        <end position="20"/>
    </location>
</feature>
<feature type="chain" id="PRO_5038589674" evidence="1">
    <location>
        <begin position="21"/>
        <end position="187"/>
    </location>
</feature>
<evidence type="ECO:0000313" key="2">
    <source>
        <dbReference type="EMBL" id="SDL65040.1"/>
    </source>
</evidence>
<keyword evidence="3" id="KW-1185">Reference proteome</keyword>
<proteinExistence type="predicted"/>
<accession>A0A1G9LSS3</accession>